<dbReference type="Gene3D" id="3.40.50.300">
    <property type="entry name" value="P-loop containing nucleotide triphosphate hydrolases"/>
    <property type="match status" value="1"/>
</dbReference>
<name>A0A6A5YZJ2_9PLEO</name>
<evidence type="ECO:0000313" key="4">
    <source>
        <dbReference type="Proteomes" id="UP000799770"/>
    </source>
</evidence>
<reference evidence="3" key="1">
    <citation type="journal article" date="2020" name="Stud. Mycol.">
        <title>101 Dothideomycetes genomes: a test case for predicting lifestyles and emergence of pathogens.</title>
        <authorList>
            <person name="Haridas S."/>
            <person name="Albert R."/>
            <person name="Binder M."/>
            <person name="Bloem J."/>
            <person name="Labutti K."/>
            <person name="Salamov A."/>
            <person name="Andreopoulos B."/>
            <person name="Baker S."/>
            <person name="Barry K."/>
            <person name="Bills G."/>
            <person name="Bluhm B."/>
            <person name="Cannon C."/>
            <person name="Castanera R."/>
            <person name="Culley D."/>
            <person name="Daum C."/>
            <person name="Ezra D."/>
            <person name="Gonzalez J."/>
            <person name="Henrissat B."/>
            <person name="Kuo A."/>
            <person name="Liang C."/>
            <person name="Lipzen A."/>
            <person name="Lutzoni F."/>
            <person name="Magnuson J."/>
            <person name="Mondo S."/>
            <person name="Nolan M."/>
            <person name="Ohm R."/>
            <person name="Pangilinan J."/>
            <person name="Park H.-J."/>
            <person name="Ramirez L."/>
            <person name="Alfaro M."/>
            <person name="Sun H."/>
            <person name="Tritt A."/>
            <person name="Yoshinaga Y."/>
            <person name="Zwiers L.-H."/>
            <person name="Turgeon B."/>
            <person name="Goodwin S."/>
            <person name="Spatafora J."/>
            <person name="Crous P."/>
            <person name="Grigoriev I."/>
        </authorList>
    </citation>
    <scope>NUCLEOTIDE SEQUENCE</scope>
    <source>
        <strain evidence="3">CBS 627.86</strain>
    </source>
</reference>
<accession>A0A6A5YZJ2</accession>
<dbReference type="Proteomes" id="UP000799770">
    <property type="component" value="Unassembled WGS sequence"/>
</dbReference>
<dbReference type="InterPro" id="IPR056884">
    <property type="entry name" value="NPHP3-like_N"/>
</dbReference>
<evidence type="ECO:0000259" key="2">
    <source>
        <dbReference type="PROSITE" id="PS50837"/>
    </source>
</evidence>
<keyword evidence="1" id="KW-0677">Repeat</keyword>
<dbReference type="PROSITE" id="PS50837">
    <property type="entry name" value="NACHT"/>
    <property type="match status" value="1"/>
</dbReference>
<dbReference type="Pfam" id="PF24883">
    <property type="entry name" value="NPHP3_N"/>
    <property type="match status" value="1"/>
</dbReference>
<protein>
    <recommendedName>
        <fullName evidence="2">NACHT domain-containing protein</fullName>
    </recommendedName>
</protein>
<evidence type="ECO:0000256" key="1">
    <source>
        <dbReference type="ARBA" id="ARBA00022737"/>
    </source>
</evidence>
<dbReference type="InterPro" id="IPR007111">
    <property type="entry name" value="NACHT_NTPase"/>
</dbReference>
<dbReference type="PANTHER" id="PTHR10039">
    <property type="entry name" value="AMELOGENIN"/>
    <property type="match status" value="1"/>
</dbReference>
<gene>
    <name evidence="3" type="ORF">BDV96DRAFT_526639</name>
</gene>
<dbReference type="SUPFAM" id="SSF52540">
    <property type="entry name" value="P-loop containing nucleoside triphosphate hydrolases"/>
    <property type="match status" value="1"/>
</dbReference>
<organism evidence="3 4">
    <name type="scientific">Lophiotrema nucula</name>
    <dbReference type="NCBI Taxonomy" id="690887"/>
    <lineage>
        <taxon>Eukaryota</taxon>
        <taxon>Fungi</taxon>
        <taxon>Dikarya</taxon>
        <taxon>Ascomycota</taxon>
        <taxon>Pezizomycotina</taxon>
        <taxon>Dothideomycetes</taxon>
        <taxon>Pleosporomycetidae</taxon>
        <taxon>Pleosporales</taxon>
        <taxon>Lophiotremataceae</taxon>
        <taxon>Lophiotrema</taxon>
    </lineage>
</organism>
<evidence type="ECO:0000313" key="3">
    <source>
        <dbReference type="EMBL" id="KAF2111531.1"/>
    </source>
</evidence>
<dbReference type="AlphaFoldDB" id="A0A6A5YZJ2"/>
<dbReference type="PANTHER" id="PTHR10039:SF5">
    <property type="entry name" value="NACHT DOMAIN-CONTAINING PROTEIN"/>
    <property type="match status" value="1"/>
</dbReference>
<dbReference type="EMBL" id="ML977334">
    <property type="protein sequence ID" value="KAF2111531.1"/>
    <property type="molecule type" value="Genomic_DNA"/>
</dbReference>
<dbReference type="InterPro" id="IPR027417">
    <property type="entry name" value="P-loop_NTPase"/>
</dbReference>
<keyword evidence="4" id="KW-1185">Reference proteome</keyword>
<dbReference type="Pfam" id="PF25053">
    <property type="entry name" value="DUF7791"/>
    <property type="match status" value="1"/>
</dbReference>
<proteinExistence type="predicted"/>
<dbReference type="OrthoDB" id="443402at2759"/>
<sequence>MVDPFSALSIAASVVQFIDFASRLLSKSNQIRKHGSAIDVEYLSTKTQDLILLSGGLRSDPGDASGFQDEALNAIAKSCADIADLLIRSLSKLSKNKSKISTWTSIRLALKSIWNEDQIEALSKQLDGYRQQLALRLLVILNAKYDKQNSESANRLDLIETSNQRIVEIVTFTQSLLETAIASGSDEIDRLIERYARIHGRGDGEVADESPSRLCEEAFSAILTLADGTTRTIADLSRTSGKATKSRKKRDLHRLTTFRNESRSLDGGEVSVNEFAPLAQEVMLILQFRMIHVRIESVAEVHTNTFRWIFEETRSAGPGENFVEWLRKGNGIYWVNGKAGSGKSTLMKSVVLNKDTKSHLQSWAGNQQLTQASFFFWSPGTQLQKSLEGLLRALLADLLKQCPYLIPNVFPDLCRQIAAGGNSGRALEYGTSLVELKSAFRKLLKHSKGIIKICLFIDGLDEYSGDLADICAFFIDISTSPGSPIKLVISSRPWVVISDAFQRFPGLRLQDLTRPDIELYVSDKLNGNSGMKALIAWQPTVIADFSALICERASGVFLWVVLAVRSLLDGLTYGDRISELYERLESLPTDLRVFYTQIIESMEPRVQKDAARTFMIMLRSTEVQGDNPIELLQLALADDADTQDAVKTPMKALPQPRRAALCEIMRRRIDVRSRGLLEIHGRSSISIVGASVVTDYVEFLHRTVVDFLRTTEMWELLSTLAGASFDPHQALLSSCIMEAKVLPIEPAMLFSSDLVMGNMRQALSCASALELSTLRPCTVLLDELEKTVNAHWDGTDHYKLRSRSESWASCRESDWCKIAITETGYARTILKDVGQPFIRLAIDFGCVLYAAEKITNRDGITEPDKQALLLDVVTHYFQSPDEDKSNHTSVIQRLLPLIDLRERHNGWSVWCEFLHQVSLWLRNNQKMRLQHTVQVATEVSDIFLYFLEAGALRHATFDMQIDQKTTIAMSATKVIEELRDAVSNPEKSAFSGEIQEINDFHSSYVKIRSLLREGDGQKHASSGHSRGIRRGFRVWCCFGGHS</sequence>
<dbReference type="InterPro" id="IPR056693">
    <property type="entry name" value="DUF7791"/>
</dbReference>
<feature type="domain" description="NACHT" evidence="2">
    <location>
        <begin position="331"/>
        <end position="493"/>
    </location>
</feature>